<keyword evidence="5" id="KW-0166">Nematocyst</keyword>
<gene>
    <name evidence="6" type="ORF">MEDL_50262</name>
</gene>
<evidence type="ECO:0000313" key="6">
    <source>
        <dbReference type="EMBL" id="CAG2237820.1"/>
    </source>
</evidence>
<dbReference type="GO" id="GO:0046930">
    <property type="term" value="C:pore complex"/>
    <property type="evidence" value="ECO:0007669"/>
    <property type="project" value="InterPro"/>
</dbReference>
<dbReference type="GO" id="GO:0051715">
    <property type="term" value="P:cytolysis in another organism"/>
    <property type="evidence" value="ECO:0007669"/>
    <property type="project" value="InterPro"/>
</dbReference>
<keyword evidence="4" id="KW-1053">Target membrane</keyword>
<accession>A0A8S3U1R9</accession>
<dbReference type="EMBL" id="CAJPWZ010002407">
    <property type="protein sequence ID" value="CAG2237820.1"/>
    <property type="molecule type" value="Genomic_DNA"/>
</dbReference>
<dbReference type="GO" id="GO:0046931">
    <property type="term" value="P:pore complex assembly"/>
    <property type="evidence" value="ECO:0007669"/>
    <property type="project" value="InterPro"/>
</dbReference>
<dbReference type="Proteomes" id="UP000683360">
    <property type="component" value="Unassembled WGS sequence"/>
</dbReference>
<evidence type="ECO:0000256" key="5">
    <source>
        <dbReference type="ARBA" id="ARBA00023331"/>
    </source>
</evidence>
<dbReference type="InterPro" id="IPR009104">
    <property type="entry name" value="Anemon_actinoporin-like"/>
</dbReference>
<reference evidence="6" key="1">
    <citation type="submission" date="2021-03" db="EMBL/GenBank/DDBJ databases">
        <authorList>
            <person name="Bekaert M."/>
        </authorList>
    </citation>
    <scope>NUCLEOTIDE SEQUENCE</scope>
</reference>
<comment type="subcellular location">
    <subcellularLocation>
        <location evidence="2">Nematocyst</location>
    </subcellularLocation>
    <subcellularLocation>
        <location evidence="1">Target cell membrane</location>
    </subcellularLocation>
</comment>
<dbReference type="InterPro" id="IPR050677">
    <property type="entry name" value="Actinoporin_PFT"/>
</dbReference>
<dbReference type="GO" id="GO:0042151">
    <property type="term" value="C:nematocyst"/>
    <property type="evidence" value="ECO:0007669"/>
    <property type="project" value="UniProtKB-SubCell"/>
</dbReference>
<keyword evidence="7" id="KW-1185">Reference proteome</keyword>
<dbReference type="OrthoDB" id="6132998at2759"/>
<evidence type="ECO:0000313" key="7">
    <source>
        <dbReference type="Proteomes" id="UP000683360"/>
    </source>
</evidence>
<name>A0A8S3U1R9_MYTED</name>
<sequence>MCDRVTECPTISIQLQVALPNNLDKYNLEDAARKAEVEEVDLDNLMETNDGFHNLTNLEYLKREVFIGIISAVTAGFSILKAVASQIDVSRVCAIGLSNHGNRKLVEPSWYLESGIIRDPLPREILPGDAGIFTFEKTNCEYWHIILHWKFYNNQRMKSKLNFVNIDRLNLLSDATYGTAGTLTYTVEGTDTQIEVMWSVPMVYGVYSNRFNVQIEENQVASSMLHKFLYNNQSQEVSNGGHWMHRNHNNIKVHAAMTNNAKASLLVEIYYNLTTPITEVLGK</sequence>
<dbReference type="AlphaFoldDB" id="A0A8S3U1R9"/>
<protein>
    <submittedName>
        <fullName evidence="6">Uncharacterized protein</fullName>
    </submittedName>
</protein>
<comment type="caution">
    <text evidence="6">The sequence shown here is derived from an EMBL/GenBank/DDBJ whole genome shotgun (WGS) entry which is preliminary data.</text>
</comment>
<evidence type="ECO:0000256" key="2">
    <source>
        <dbReference type="ARBA" id="ARBA00004532"/>
    </source>
</evidence>
<keyword evidence="3" id="KW-1052">Target cell membrane</keyword>
<evidence type="ECO:0000256" key="4">
    <source>
        <dbReference type="ARBA" id="ARBA00023298"/>
    </source>
</evidence>
<keyword evidence="4" id="KW-0472">Membrane</keyword>
<proteinExistence type="predicted"/>
<dbReference type="GO" id="GO:0044218">
    <property type="term" value="C:other organism cell membrane"/>
    <property type="evidence" value="ECO:0007669"/>
    <property type="project" value="UniProtKB-KW"/>
</dbReference>
<dbReference type="Gene3D" id="2.60.270.20">
    <property type="entry name" value="Cytolysin/lectin"/>
    <property type="match status" value="2"/>
</dbReference>
<dbReference type="GO" id="GO:0015267">
    <property type="term" value="F:channel activity"/>
    <property type="evidence" value="ECO:0007669"/>
    <property type="project" value="InterPro"/>
</dbReference>
<dbReference type="InterPro" id="IPR015926">
    <property type="entry name" value="Cytolysin/lectin"/>
</dbReference>
<dbReference type="PANTHER" id="PTHR40388:SF1">
    <property type="entry name" value="BRYOPORIN"/>
    <property type="match status" value="1"/>
</dbReference>
<dbReference type="GO" id="GO:0006812">
    <property type="term" value="P:monoatomic cation transport"/>
    <property type="evidence" value="ECO:0007669"/>
    <property type="project" value="InterPro"/>
</dbReference>
<organism evidence="6 7">
    <name type="scientific">Mytilus edulis</name>
    <name type="common">Blue mussel</name>
    <dbReference type="NCBI Taxonomy" id="6550"/>
    <lineage>
        <taxon>Eukaryota</taxon>
        <taxon>Metazoa</taxon>
        <taxon>Spiralia</taxon>
        <taxon>Lophotrochozoa</taxon>
        <taxon>Mollusca</taxon>
        <taxon>Bivalvia</taxon>
        <taxon>Autobranchia</taxon>
        <taxon>Pteriomorphia</taxon>
        <taxon>Mytilida</taxon>
        <taxon>Mytiloidea</taxon>
        <taxon>Mytilidae</taxon>
        <taxon>Mytilinae</taxon>
        <taxon>Mytilus</taxon>
    </lineage>
</organism>
<evidence type="ECO:0000256" key="3">
    <source>
        <dbReference type="ARBA" id="ARBA00022537"/>
    </source>
</evidence>
<dbReference type="Pfam" id="PF06369">
    <property type="entry name" value="Anemone_cytotox"/>
    <property type="match status" value="1"/>
</dbReference>
<dbReference type="SUPFAM" id="SSF63724">
    <property type="entry name" value="Cytolysin/lectin"/>
    <property type="match status" value="1"/>
</dbReference>
<evidence type="ECO:0000256" key="1">
    <source>
        <dbReference type="ARBA" id="ARBA00004175"/>
    </source>
</evidence>
<dbReference type="PANTHER" id="PTHR40388">
    <property type="entry name" value="BRYOPORIN"/>
    <property type="match status" value="1"/>
</dbReference>